<dbReference type="Pfam" id="PF00566">
    <property type="entry name" value="RabGAP-TBC"/>
    <property type="match status" value="1"/>
</dbReference>
<sequence>MSALLRSDSRNDQFDEVDLSSNATVFQPTTQGTSYTSMTYLNRKNAFVHNIESTDSFTTSSSDSLQGTAGGSQEIKQAFSSVSTTSSSSSSTVTKTNASYSPSKKLKKIRELHKEDFEIPNDIDNSDDELDDSTIIFDVPMSQSLTQLASPEKVIHLNSMNSQSTQQSSLMSFDYSSTDADSDIEETGKMTTDGKMIRDQFYRTKSTQTIQESQLRKHYINSWVQRPKSIEGDRSFSKLKSKVVSNTRPTYLPPKPTQESINHEKKVQELRIFAIKQEAELEKKKLQELRDHERIKSKDLYTWTHDILPDFENKIQLSSTRELWWRGIPTLIRADVWIKRLNNKCFSEEEYHELKLQAESLLSTEPSSEVTQNIQSDITKVFPDLCLFQTGQQFHNDLILLMMMYHTHKGYEQGLITLGAVLLNTLKDLDASFVCLVGVLQRHLLKSLYANHEGDLTQFNKDSESFLRTFSKLIPQLYDHFHTHLKLKPQDYLVPLVKPLFSNILPINVCSSIIDVFIFEGDSAIWRTVLGLLSKISYKLYGSEEEILDVIGWNSCSKLNSKRRMDPGTLEVRYLDVGEDYEFLKTVRDVLKKS</sequence>
<name>A0A9P8Q6R5_WICPI</name>
<dbReference type="PANTHER" id="PTHR47219:SF15">
    <property type="entry name" value="TBC1 DOMAIN FAMILY MEMBER 12 ISOFORM X1"/>
    <property type="match status" value="1"/>
</dbReference>
<dbReference type="PROSITE" id="PS50086">
    <property type="entry name" value="TBC_RABGAP"/>
    <property type="match status" value="1"/>
</dbReference>
<dbReference type="InterPro" id="IPR000195">
    <property type="entry name" value="Rab-GAP-TBC_dom"/>
</dbReference>
<dbReference type="OrthoDB" id="289721at2759"/>
<dbReference type="SMART" id="SM00164">
    <property type="entry name" value="TBC"/>
    <property type="match status" value="1"/>
</dbReference>
<feature type="domain" description="Rab-GAP TBC" evidence="2">
    <location>
        <begin position="327"/>
        <end position="521"/>
    </location>
</feature>
<evidence type="ECO:0000313" key="3">
    <source>
        <dbReference type="EMBL" id="KAH3683995.1"/>
    </source>
</evidence>
<dbReference type="GO" id="GO:0030427">
    <property type="term" value="C:site of polarized growth"/>
    <property type="evidence" value="ECO:0007669"/>
    <property type="project" value="UniProtKB-ARBA"/>
</dbReference>
<dbReference type="GO" id="GO:0031267">
    <property type="term" value="F:small GTPase binding"/>
    <property type="evidence" value="ECO:0007669"/>
    <property type="project" value="TreeGrafter"/>
</dbReference>
<keyword evidence="4" id="KW-1185">Reference proteome</keyword>
<evidence type="ECO:0000259" key="2">
    <source>
        <dbReference type="PROSITE" id="PS50086"/>
    </source>
</evidence>
<proteinExistence type="predicted"/>
<dbReference type="Gene3D" id="1.10.472.80">
    <property type="entry name" value="Ypt/Rab-GAP domain of gyp1p, domain 3"/>
    <property type="match status" value="1"/>
</dbReference>
<reference evidence="3" key="2">
    <citation type="submission" date="2021-01" db="EMBL/GenBank/DDBJ databases">
        <authorList>
            <person name="Schikora-Tamarit M.A."/>
        </authorList>
    </citation>
    <scope>NUCLEOTIDE SEQUENCE</scope>
    <source>
        <strain evidence="3">CBS2887</strain>
    </source>
</reference>
<evidence type="ECO:0000313" key="4">
    <source>
        <dbReference type="Proteomes" id="UP000774326"/>
    </source>
</evidence>
<dbReference type="AlphaFoldDB" id="A0A9P8Q6R5"/>
<dbReference type="Proteomes" id="UP000774326">
    <property type="component" value="Unassembled WGS sequence"/>
</dbReference>
<evidence type="ECO:0000256" key="1">
    <source>
        <dbReference type="SAM" id="MobiDB-lite"/>
    </source>
</evidence>
<protein>
    <recommendedName>
        <fullName evidence="2">Rab-GAP TBC domain-containing protein</fullName>
    </recommendedName>
</protein>
<comment type="caution">
    <text evidence="3">The sequence shown here is derived from an EMBL/GenBank/DDBJ whole genome shotgun (WGS) entry which is preliminary data.</text>
</comment>
<dbReference type="SUPFAM" id="SSF47923">
    <property type="entry name" value="Ypt/Rab-GAP domain of gyp1p"/>
    <property type="match status" value="2"/>
</dbReference>
<feature type="compositionally biased region" description="Low complexity" evidence="1">
    <location>
        <begin position="80"/>
        <end position="94"/>
    </location>
</feature>
<dbReference type="Gene3D" id="1.10.8.270">
    <property type="entry name" value="putative rabgap domain of human tbc1 domain family member 14 like domains"/>
    <property type="match status" value="1"/>
</dbReference>
<dbReference type="PANTHER" id="PTHR47219">
    <property type="entry name" value="RAB GTPASE-ACTIVATING PROTEIN 1-LIKE"/>
    <property type="match status" value="1"/>
</dbReference>
<accession>A0A9P8Q6R5</accession>
<reference evidence="3" key="1">
    <citation type="journal article" date="2021" name="Open Biol.">
        <title>Shared evolutionary footprints suggest mitochondrial oxidative damage underlies multiple complex I losses in fungi.</title>
        <authorList>
            <person name="Schikora-Tamarit M.A."/>
            <person name="Marcet-Houben M."/>
            <person name="Nosek J."/>
            <person name="Gabaldon T."/>
        </authorList>
    </citation>
    <scope>NUCLEOTIDE SEQUENCE</scope>
    <source>
        <strain evidence="3">CBS2887</strain>
    </source>
</reference>
<organism evidence="3 4">
    <name type="scientific">Wickerhamomyces pijperi</name>
    <name type="common">Yeast</name>
    <name type="synonym">Pichia pijperi</name>
    <dbReference type="NCBI Taxonomy" id="599730"/>
    <lineage>
        <taxon>Eukaryota</taxon>
        <taxon>Fungi</taxon>
        <taxon>Dikarya</taxon>
        <taxon>Ascomycota</taxon>
        <taxon>Saccharomycotina</taxon>
        <taxon>Saccharomycetes</taxon>
        <taxon>Phaffomycetales</taxon>
        <taxon>Wickerhamomycetaceae</taxon>
        <taxon>Wickerhamomyces</taxon>
    </lineage>
</organism>
<dbReference type="InterPro" id="IPR050302">
    <property type="entry name" value="Rab_GAP_TBC_domain"/>
</dbReference>
<feature type="region of interest" description="Disordered" evidence="1">
    <location>
        <begin position="80"/>
        <end position="100"/>
    </location>
</feature>
<dbReference type="GO" id="GO:0005096">
    <property type="term" value="F:GTPase activator activity"/>
    <property type="evidence" value="ECO:0007669"/>
    <property type="project" value="TreeGrafter"/>
</dbReference>
<dbReference type="Gene3D" id="1.10.10.750">
    <property type="entry name" value="Ypt/Rab-GAP domain of gyp1p, domain 1"/>
    <property type="match status" value="1"/>
</dbReference>
<dbReference type="EMBL" id="JAEUBG010002832">
    <property type="protein sequence ID" value="KAH3683995.1"/>
    <property type="molecule type" value="Genomic_DNA"/>
</dbReference>
<dbReference type="InterPro" id="IPR035969">
    <property type="entry name" value="Rab-GAP_TBC_sf"/>
</dbReference>
<gene>
    <name evidence="3" type="ORF">WICPIJ_005018</name>
</gene>